<comment type="caution">
    <text evidence="6">The sequence shown here is derived from an EMBL/GenBank/DDBJ whole genome shotgun (WGS) entry which is preliminary data.</text>
</comment>
<keyword evidence="7" id="KW-1185">Reference proteome</keyword>
<dbReference type="InterPro" id="IPR016162">
    <property type="entry name" value="Ald_DH_N"/>
</dbReference>
<sequence>MTTTQTAQFTVRRSDAHTSLPQQLGLPLPPAGHFINGSFVPGSTRLLIDVVDPATEAVIASVQAGTADDVDAAVAAAVVAQKTWGATTPKERADVLNLIANIIEENRADFEAIESANTGKPQAVAEDDVSSTIDTFRFMAGASRTLTSMAGGDYATGHTSVILREPVGVVGVITPWNYPLLMAAWKIAPILAAGNSIVIKPSEQTPLSTLKLVEVLAGRIPDGILNVVTGRGRTVGQRLSEHPDIALVALTGSVVSGQAVAETAAKSVKRVHLELGGKAPVVVFSDADLRAAAAGVRNAGFWNAGQDCGAACRVLVHESVAEEFTSHLVREVSTLVIGAPDAGDDVEIGPMISLPHFERVREALAEARAAGLTVAIGGSALDGPGYFIEPTVITDVPAGAHIATHEIFGPVVTVETFSTTEEAVTRANESPYGLSASVWTRDSSLSLRIPKQLDFGTVWVNAHLVLACEVPWGGFKGSGYGRDLSLYALDDYSRTKHVMINHGA</sequence>
<dbReference type="InterPro" id="IPR015590">
    <property type="entry name" value="Aldehyde_DH_dom"/>
</dbReference>
<dbReference type="PROSITE" id="PS00687">
    <property type="entry name" value="ALDEHYDE_DEHYDR_GLU"/>
    <property type="match status" value="1"/>
</dbReference>
<accession>A0ABV0GRJ7</accession>
<evidence type="ECO:0000313" key="6">
    <source>
        <dbReference type="EMBL" id="MEO3941141.1"/>
    </source>
</evidence>
<feature type="active site" evidence="2">
    <location>
        <position position="274"/>
    </location>
</feature>
<dbReference type="SUPFAM" id="SSF53720">
    <property type="entry name" value="ALDH-like"/>
    <property type="match status" value="1"/>
</dbReference>
<evidence type="ECO:0000256" key="3">
    <source>
        <dbReference type="RuleBase" id="RU003345"/>
    </source>
</evidence>
<dbReference type="InterPro" id="IPR029510">
    <property type="entry name" value="Ald_DH_CS_GLU"/>
</dbReference>
<dbReference type="InterPro" id="IPR016161">
    <property type="entry name" value="Ald_DH/histidinol_DH"/>
</dbReference>
<proteinExistence type="inferred from homology"/>
<feature type="domain" description="Aldehyde dehydrogenase" evidence="5">
    <location>
        <begin position="41"/>
        <end position="498"/>
    </location>
</feature>
<evidence type="ECO:0000259" key="5">
    <source>
        <dbReference type="Pfam" id="PF00171"/>
    </source>
</evidence>
<evidence type="ECO:0000256" key="2">
    <source>
        <dbReference type="PROSITE-ProRule" id="PRU10007"/>
    </source>
</evidence>
<protein>
    <submittedName>
        <fullName evidence="6">Aldehyde dehydrogenase family protein</fullName>
    </submittedName>
</protein>
<name>A0ABV0GRJ7_PAENI</name>
<comment type="similarity">
    <text evidence="3">Belongs to the aldehyde dehydrogenase family.</text>
</comment>
<dbReference type="Pfam" id="PF00171">
    <property type="entry name" value="Aldedh"/>
    <property type="match status" value="1"/>
</dbReference>
<dbReference type="InterPro" id="IPR016163">
    <property type="entry name" value="Ald_DH_C"/>
</dbReference>
<evidence type="ECO:0000313" key="7">
    <source>
        <dbReference type="Proteomes" id="UP001448614"/>
    </source>
</evidence>
<dbReference type="Proteomes" id="UP001448614">
    <property type="component" value="Unassembled WGS sequence"/>
</dbReference>
<dbReference type="PANTHER" id="PTHR11699">
    <property type="entry name" value="ALDEHYDE DEHYDROGENASE-RELATED"/>
    <property type="match status" value="1"/>
</dbReference>
<dbReference type="Gene3D" id="3.40.605.10">
    <property type="entry name" value="Aldehyde Dehydrogenase, Chain A, domain 1"/>
    <property type="match status" value="1"/>
</dbReference>
<dbReference type="Gene3D" id="3.40.309.10">
    <property type="entry name" value="Aldehyde Dehydrogenase, Chain A, domain 2"/>
    <property type="match status" value="1"/>
</dbReference>
<dbReference type="RefSeq" id="WP_026547697.1">
    <property type="nucleotide sequence ID" value="NZ_JBBMFV010000004.1"/>
</dbReference>
<feature type="region of interest" description="Disordered" evidence="4">
    <location>
        <begin position="1"/>
        <end position="20"/>
    </location>
</feature>
<keyword evidence="1 3" id="KW-0560">Oxidoreductase</keyword>
<evidence type="ECO:0000256" key="4">
    <source>
        <dbReference type="SAM" id="MobiDB-lite"/>
    </source>
</evidence>
<reference evidence="6 7" key="1">
    <citation type="journal article" date="2024" name="Appl. Microbiol. Biotechnol.">
        <title>Biosynthetic gene clusters with biotechnological applications in novel Antarctic isolates from Actinomycetota.</title>
        <authorList>
            <person name="Bruna P."/>
            <person name="Nunez-Montero K."/>
            <person name="Contreras M.J."/>
            <person name="Leal K."/>
            <person name="Garcia M."/>
            <person name="Abanto M."/>
            <person name="Barrientos L."/>
        </authorList>
    </citation>
    <scope>NUCLEOTIDE SEQUENCE [LARGE SCALE GENOMIC DNA]</scope>
    <source>
        <strain evidence="6 7">Se16.17</strain>
    </source>
</reference>
<feature type="compositionally biased region" description="Polar residues" evidence="4">
    <location>
        <begin position="1"/>
        <end position="11"/>
    </location>
</feature>
<gene>
    <name evidence="6" type="ORF">V3C41_08690</name>
</gene>
<organism evidence="6 7">
    <name type="scientific">Paenarthrobacter nicotinovorans</name>
    <name type="common">Arthrobacter nicotinovorans</name>
    <dbReference type="NCBI Taxonomy" id="29320"/>
    <lineage>
        <taxon>Bacteria</taxon>
        <taxon>Bacillati</taxon>
        <taxon>Actinomycetota</taxon>
        <taxon>Actinomycetes</taxon>
        <taxon>Micrococcales</taxon>
        <taxon>Micrococcaceae</taxon>
        <taxon>Paenarthrobacter</taxon>
    </lineage>
</organism>
<evidence type="ECO:0000256" key="1">
    <source>
        <dbReference type="ARBA" id="ARBA00023002"/>
    </source>
</evidence>
<dbReference type="EMBL" id="JBBMFV010000004">
    <property type="protein sequence ID" value="MEO3941141.1"/>
    <property type="molecule type" value="Genomic_DNA"/>
</dbReference>